<proteinExistence type="inferred from homology"/>
<dbReference type="Pfam" id="PF13620">
    <property type="entry name" value="CarboxypepD_reg"/>
    <property type="match status" value="1"/>
</dbReference>
<accession>A0ABX8H2R6</accession>
<evidence type="ECO:0000256" key="1">
    <source>
        <dbReference type="ARBA" id="ARBA00004571"/>
    </source>
</evidence>
<keyword evidence="12" id="KW-1185">Reference proteome</keyword>
<evidence type="ECO:0000259" key="9">
    <source>
        <dbReference type="Pfam" id="PF07715"/>
    </source>
</evidence>
<comment type="subcellular location">
    <subcellularLocation>
        <location evidence="1 7">Cell outer membrane</location>
        <topology evidence="1 7">Multi-pass membrane protein</topology>
    </subcellularLocation>
</comment>
<dbReference type="InterPro" id="IPR037066">
    <property type="entry name" value="Plug_dom_sf"/>
</dbReference>
<keyword evidence="2 7" id="KW-0813">Transport</keyword>
<dbReference type="PROSITE" id="PS52016">
    <property type="entry name" value="TONB_DEPENDENT_REC_3"/>
    <property type="match status" value="1"/>
</dbReference>
<dbReference type="EMBL" id="CP076129">
    <property type="protein sequence ID" value="QWG09857.1"/>
    <property type="molecule type" value="Genomic_DNA"/>
</dbReference>
<keyword evidence="5 7" id="KW-0472">Membrane</keyword>
<dbReference type="InterPro" id="IPR008969">
    <property type="entry name" value="CarboxyPept-like_regulatory"/>
</dbReference>
<dbReference type="InterPro" id="IPR039426">
    <property type="entry name" value="TonB-dep_rcpt-like"/>
</dbReference>
<gene>
    <name evidence="11" type="ORF">KM029_19445</name>
</gene>
<dbReference type="InterPro" id="IPR036942">
    <property type="entry name" value="Beta-barrel_TonB_sf"/>
</dbReference>
<dbReference type="Pfam" id="PF07715">
    <property type="entry name" value="Plug"/>
    <property type="match status" value="1"/>
</dbReference>
<dbReference type="InterPro" id="IPR041700">
    <property type="entry name" value="OMP_b-brl_3"/>
</dbReference>
<keyword evidence="11" id="KW-0675">Receptor</keyword>
<evidence type="ECO:0000256" key="5">
    <source>
        <dbReference type="ARBA" id="ARBA00023136"/>
    </source>
</evidence>
<protein>
    <submittedName>
        <fullName evidence="11">TonB-dependent receptor</fullName>
    </submittedName>
</protein>
<dbReference type="PANTHER" id="PTHR40980">
    <property type="entry name" value="PLUG DOMAIN-CONTAINING PROTEIN"/>
    <property type="match status" value="1"/>
</dbReference>
<evidence type="ECO:0000256" key="6">
    <source>
        <dbReference type="ARBA" id="ARBA00023237"/>
    </source>
</evidence>
<comment type="similarity">
    <text evidence="7">Belongs to the TonB-dependent receptor family.</text>
</comment>
<dbReference type="SUPFAM" id="SSF49464">
    <property type="entry name" value="Carboxypeptidase regulatory domain-like"/>
    <property type="match status" value="1"/>
</dbReference>
<dbReference type="InterPro" id="IPR012910">
    <property type="entry name" value="Plug_dom"/>
</dbReference>
<dbReference type="PANTHER" id="PTHR40980:SF4">
    <property type="entry name" value="TONB-DEPENDENT RECEPTOR-LIKE BETA-BARREL DOMAIN-CONTAINING PROTEIN"/>
    <property type="match status" value="1"/>
</dbReference>
<evidence type="ECO:0000256" key="2">
    <source>
        <dbReference type="ARBA" id="ARBA00022448"/>
    </source>
</evidence>
<evidence type="ECO:0000259" key="10">
    <source>
        <dbReference type="Pfam" id="PF14905"/>
    </source>
</evidence>
<feature type="domain" description="TonB-dependent receptor plug" evidence="9">
    <location>
        <begin position="135"/>
        <end position="224"/>
    </location>
</feature>
<sequence>MKFNLITISKHLLFISLLLCVTTLTYAQSKLTGNVKESSSSAAIEYATVALYNQEDNALVTGVVTDSEGKFSIPKVTEGTYKLTVAFMGFETATKENIKVSKGPVKLGTISLKEDSQMLAEIEVKGETLTAVTKVDRQVYDATKFENASGGTATDVLKNMPSVSINGEGDLSVRGSTGFVVLLNGKPVQSDAATILNQLPANAIKNVEVITAPSAKYDSEGKAGIINIITTKGAADRLYAQVNLRIGMPAIENYDNHNNPQRYGGDFTIAQQKNKINWSLGASYQRNDKAGRREGDVWTIIDERSDPNDGYRTNFPSDGERSYVEENYSGRFSFGYDPNENNTFNIAVMGGIRDKTRLADIYYNNNQKSDPTTGAPIGEPFSYYNHNSRNRQSDFFVSSVDYAHTFDNESKLSASVLYEYTMLGGPTYNDNQKGNFDTPEANQYYYLRERNTNDNPLNGFRANIDYSFKPMTFGQIDVGYQYRTLDHRGDFQYDSAVIIDGTPTGEWNQIHKYSSNLNLNRDIHSAYAQLAGEKGNWTYGVGVRGEYMDRVLDYQGTAPGATKEVLNYDYFKLFPSANLQYQINDGLAVKSAYSKRVERTTTFKMNPFKEKEHSETLEQGDASLEPEFIDLVELGAVQEIGDHTIFATAYFRNTQNLINRTNTIDSDSVLNRVYTNVGQSQVFGFELGTSLKLTKWWDFYLGGNVYHDHITGEFNYDDTDNLLLVSMPIDTQAWQYSFNVNSTFDITKTLSLNFAFNYLSERITAQGQDSRFYSPNLSVKKTFLDDRLAVNVQWLNMDMGVLETNEQRITTSGDYTAYGYGANAGAVVDNSFYTTTNYVYEVDQIMINITYNFNSLKNKSKGVKSEFGNKEF</sequence>
<keyword evidence="4 7" id="KW-0812">Transmembrane</keyword>
<feature type="domain" description="Outer membrane protein beta-barrel" evidence="10">
    <location>
        <begin position="404"/>
        <end position="819"/>
    </location>
</feature>
<feature type="signal peptide" evidence="8">
    <location>
        <begin position="1"/>
        <end position="27"/>
    </location>
</feature>
<evidence type="ECO:0000313" key="11">
    <source>
        <dbReference type="EMBL" id="QWG09857.1"/>
    </source>
</evidence>
<dbReference type="Pfam" id="PF14905">
    <property type="entry name" value="OMP_b-brl_3"/>
    <property type="match status" value="1"/>
</dbReference>
<dbReference type="SUPFAM" id="SSF56935">
    <property type="entry name" value="Porins"/>
    <property type="match status" value="1"/>
</dbReference>
<keyword evidence="6 7" id="KW-0998">Cell outer membrane</keyword>
<reference evidence="11 12" key="1">
    <citation type="submission" date="2021-05" db="EMBL/GenBank/DDBJ databases">
        <title>Comparative genomic studies on the polysaccharide-degrading batcterial strains of the Flammeovirga genus.</title>
        <authorList>
            <person name="Zewei F."/>
            <person name="Zheng Z."/>
            <person name="Yu L."/>
            <person name="Ruyue G."/>
            <person name="Yanhong M."/>
            <person name="Yuanyuan C."/>
            <person name="Jingyan G."/>
            <person name="Wenjun H."/>
        </authorList>
    </citation>
    <scope>NUCLEOTIDE SEQUENCE [LARGE SCALE GENOMIC DNA]</scope>
    <source>
        <strain evidence="11 12">YS10</strain>
    </source>
</reference>
<evidence type="ECO:0000256" key="8">
    <source>
        <dbReference type="SAM" id="SignalP"/>
    </source>
</evidence>
<dbReference type="Gene3D" id="2.40.170.20">
    <property type="entry name" value="TonB-dependent receptor, beta-barrel domain"/>
    <property type="match status" value="1"/>
</dbReference>
<name>A0ABX8H2R6_9BACT</name>
<feature type="chain" id="PRO_5045620016" evidence="8">
    <location>
        <begin position="28"/>
        <end position="872"/>
    </location>
</feature>
<keyword evidence="3 7" id="KW-1134">Transmembrane beta strand</keyword>
<dbReference type="Gene3D" id="2.170.130.10">
    <property type="entry name" value="TonB-dependent receptor, plug domain"/>
    <property type="match status" value="1"/>
</dbReference>
<dbReference type="Proteomes" id="UP000682802">
    <property type="component" value="Chromosome 2"/>
</dbReference>
<organism evidence="11 12">
    <name type="scientific">Flammeovirga kamogawensis</name>
    <dbReference type="NCBI Taxonomy" id="373891"/>
    <lineage>
        <taxon>Bacteria</taxon>
        <taxon>Pseudomonadati</taxon>
        <taxon>Bacteroidota</taxon>
        <taxon>Cytophagia</taxon>
        <taxon>Cytophagales</taxon>
        <taxon>Flammeovirgaceae</taxon>
        <taxon>Flammeovirga</taxon>
    </lineage>
</organism>
<evidence type="ECO:0000313" key="12">
    <source>
        <dbReference type="Proteomes" id="UP000682802"/>
    </source>
</evidence>
<keyword evidence="8" id="KW-0732">Signal</keyword>
<evidence type="ECO:0000256" key="4">
    <source>
        <dbReference type="ARBA" id="ARBA00022692"/>
    </source>
</evidence>
<evidence type="ECO:0000256" key="7">
    <source>
        <dbReference type="PROSITE-ProRule" id="PRU01360"/>
    </source>
</evidence>
<evidence type="ECO:0000256" key="3">
    <source>
        <dbReference type="ARBA" id="ARBA00022452"/>
    </source>
</evidence>
<dbReference type="Gene3D" id="2.60.40.1120">
    <property type="entry name" value="Carboxypeptidase-like, regulatory domain"/>
    <property type="match status" value="1"/>
</dbReference>
<dbReference type="RefSeq" id="WP_144076520.1">
    <property type="nucleotide sequence ID" value="NZ_CP076129.1"/>
</dbReference>